<keyword evidence="1" id="KW-1133">Transmembrane helix</keyword>
<comment type="caution">
    <text evidence="2">The sequence shown here is derived from an EMBL/GenBank/DDBJ whole genome shotgun (WGS) entry which is preliminary data.</text>
</comment>
<dbReference type="AlphaFoldDB" id="A0AAN5LEP5"/>
<dbReference type="Proteomes" id="UP000856143">
    <property type="component" value="Unassembled WGS sequence"/>
</dbReference>
<protein>
    <submittedName>
        <fullName evidence="2">Uncharacterized protein</fullName>
    </submittedName>
</protein>
<gene>
    <name evidence="2" type="ORF">I8Y21_005846</name>
</gene>
<proteinExistence type="predicted"/>
<keyword evidence="1" id="KW-0472">Membrane</keyword>
<evidence type="ECO:0000256" key="1">
    <source>
        <dbReference type="SAM" id="Phobius"/>
    </source>
</evidence>
<reference evidence="2" key="2">
    <citation type="submission" date="2020-11" db="EMBL/GenBank/DDBJ databases">
        <authorList>
            <consortium name="NCBI Pathogen Detection Project"/>
        </authorList>
    </citation>
    <scope>NUCLEOTIDE SEQUENCE</scope>
    <source>
        <strain evidence="2">R404</strain>
    </source>
</reference>
<evidence type="ECO:0000313" key="3">
    <source>
        <dbReference type="Proteomes" id="UP000856143"/>
    </source>
</evidence>
<name>A0AAN5LEP5_KLEOX</name>
<feature type="transmembrane region" description="Helical" evidence="1">
    <location>
        <begin position="6"/>
        <end position="26"/>
    </location>
</feature>
<accession>A0AAN5LEP5</accession>
<keyword evidence="1" id="KW-0812">Transmembrane</keyword>
<sequence>MSDVMVLIIVMLVTLAALFGIAFIPWDSRDIKDVSYSDIFVWPDGAWRYRYEYENVPDICPGNDFKVLYVDTPEYRRFWRTMIKQGL</sequence>
<evidence type="ECO:0000313" key="2">
    <source>
        <dbReference type="EMBL" id="HAT1685017.1"/>
    </source>
</evidence>
<reference evidence="2" key="1">
    <citation type="journal article" date="2018" name="Genome Biol.">
        <title>SKESA: strategic k-mer extension for scrupulous assemblies.</title>
        <authorList>
            <person name="Souvorov A."/>
            <person name="Agarwala R."/>
            <person name="Lipman D.J."/>
        </authorList>
    </citation>
    <scope>NUCLEOTIDE SEQUENCE</scope>
    <source>
        <strain evidence="2">R404</strain>
    </source>
</reference>
<organism evidence="2 3">
    <name type="scientific">Klebsiella oxytoca</name>
    <dbReference type="NCBI Taxonomy" id="571"/>
    <lineage>
        <taxon>Bacteria</taxon>
        <taxon>Pseudomonadati</taxon>
        <taxon>Pseudomonadota</taxon>
        <taxon>Gammaproteobacteria</taxon>
        <taxon>Enterobacterales</taxon>
        <taxon>Enterobacteriaceae</taxon>
        <taxon>Klebsiella/Raoultella group</taxon>
        <taxon>Klebsiella</taxon>
    </lineage>
</organism>
<dbReference type="EMBL" id="DACSEO010000140">
    <property type="protein sequence ID" value="HAT1685017.1"/>
    <property type="molecule type" value="Genomic_DNA"/>
</dbReference>